<dbReference type="EMBL" id="JAPTYD010000054">
    <property type="protein sequence ID" value="MCZ0963856.1"/>
    <property type="molecule type" value="Genomic_DNA"/>
</dbReference>
<dbReference type="InterPro" id="IPR011006">
    <property type="entry name" value="CheY-like_superfamily"/>
</dbReference>
<dbReference type="Pfam" id="PF00072">
    <property type="entry name" value="Response_reg"/>
    <property type="match status" value="1"/>
</dbReference>
<dbReference type="PANTHER" id="PTHR44591:SF3">
    <property type="entry name" value="RESPONSE REGULATORY DOMAIN-CONTAINING PROTEIN"/>
    <property type="match status" value="1"/>
</dbReference>
<accession>A0ABT4J9U8</accession>
<dbReference type="Gene3D" id="3.40.50.2300">
    <property type="match status" value="1"/>
</dbReference>
<name>A0ABT4J9U8_9RHOB</name>
<gene>
    <name evidence="4" type="ORF">OU682_19855</name>
</gene>
<organism evidence="4 5">
    <name type="scientific">Paracoccus benzoatiresistens</name>
    <dbReference type="NCBI Taxonomy" id="2997341"/>
    <lineage>
        <taxon>Bacteria</taxon>
        <taxon>Pseudomonadati</taxon>
        <taxon>Pseudomonadota</taxon>
        <taxon>Alphaproteobacteria</taxon>
        <taxon>Rhodobacterales</taxon>
        <taxon>Paracoccaceae</taxon>
        <taxon>Paracoccus</taxon>
    </lineage>
</organism>
<evidence type="ECO:0000313" key="4">
    <source>
        <dbReference type="EMBL" id="MCZ0963856.1"/>
    </source>
</evidence>
<reference evidence="4" key="1">
    <citation type="submission" date="2022-12" db="EMBL/GenBank/DDBJ databases">
        <title>Paracoccus sp. EF6 isolated from a lake water.</title>
        <authorList>
            <person name="Liu H."/>
        </authorList>
    </citation>
    <scope>NUCLEOTIDE SEQUENCE</scope>
    <source>
        <strain evidence="4">EF6</strain>
    </source>
</reference>
<evidence type="ECO:0000256" key="2">
    <source>
        <dbReference type="PROSITE-ProRule" id="PRU00169"/>
    </source>
</evidence>
<evidence type="ECO:0000256" key="1">
    <source>
        <dbReference type="ARBA" id="ARBA00022553"/>
    </source>
</evidence>
<dbReference type="SUPFAM" id="SSF52172">
    <property type="entry name" value="CheY-like"/>
    <property type="match status" value="1"/>
</dbReference>
<keyword evidence="1 2" id="KW-0597">Phosphoprotein</keyword>
<keyword evidence="5" id="KW-1185">Reference proteome</keyword>
<dbReference type="PROSITE" id="PS50110">
    <property type="entry name" value="RESPONSE_REGULATORY"/>
    <property type="match status" value="1"/>
</dbReference>
<dbReference type="InterPro" id="IPR001789">
    <property type="entry name" value="Sig_transdc_resp-reg_receiver"/>
</dbReference>
<sequence length="119" mass="13266">MPAHVILVAEDEPLLRMSMIMALEEAGFDAVGARNAREAITVLEMRPDIRLIFTDVDMGKGEDGLWLASQVRDRWPPVLIIVTSGHHHVSTEMMPQGARFFAKPYSVDQIIGQIRELAA</sequence>
<dbReference type="InterPro" id="IPR050595">
    <property type="entry name" value="Bact_response_regulator"/>
</dbReference>
<dbReference type="SMART" id="SM00448">
    <property type="entry name" value="REC"/>
    <property type="match status" value="1"/>
</dbReference>
<protein>
    <submittedName>
        <fullName evidence="4">Response regulator</fullName>
    </submittedName>
</protein>
<dbReference type="PANTHER" id="PTHR44591">
    <property type="entry name" value="STRESS RESPONSE REGULATOR PROTEIN 1"/>
    <property type="match status" value="1"/>
</dbReference>
<proteinExistence type="predicted"/>
<comment type="caution">
    <text evidence="4">The sequence shown here is derived from an EMBL/GenBank/DDBJ whole genome shotgun (WGS) entry which is preliminary data.</text>
</comment>
<evidence type="ECO:0000259" key="3">
    <source>
        <dbReference type="PROSITE" id="PS50110"/>
    </source>
</evidence>
<dbReference type="Proteomes" id="UP001149822">
    <property type="component" value="Unassembled WGS sequence"/>
</dbReference>
<feature type="domain" description="Response regulatory" evidence="3">
    <location>
        <begin position="5"/>
        <end position="118"/>
    </location>
</feature>
<feature type="modified residue" description="4-aspartylphosphate" evidence="2">
    <location>
        <position position="55"/>
    </location>
</feature>
<dbReference type="RefSeq" id="WP_268943952.1">
    <property type="nucleotide sequence ID" value="NZ_JAPTYD010000054.1"/>
</dbReference>
<evidence type="ECO:0000313" key="5">
    <source>
        <dbReference type="Proteomes" id="UP001149822"/>
    </source>
</evidence>